<dbReference type="Pfam" id="PF12833">
    <property type="entry name" value="HTH_18"/>
    <property type="match status" value="1"/>
</dbReference>
<evidence type="ECO:0000256" key="3">
    <source>
        <dbReference type="ARBA" id="ARBA00023163"/>
    </source>
</evidence>
<dbReference type="OrthoDB" id="9793451at2"/>
<evidence type="ECO:0000256" key="1">
    <source>
        <dbReference type="ARBA" id="ARBA00023015"/>
    </source>
</evidence>
<name>A0A2S7IPK3_9BACT</name>
<gene>
    <name evidence="5" type="ORF">C5O19_07905</name>
</gene>
<feature type="domain" description="HTH araC/xylS-type" evidence="4">
    <location>
        <begin position="175"/>
        <end position="273"/>
    </location>
</feature>
<evidence type="ECO:0000313" key="6">
    <source>
        <dbReference type="Proteomes" id="UP000239590"/>
    </source>
</evidence>
<keyword evidence="1" id="KW-0805">Transcription regulation</keyword>
<accession>A0A2S7IPK3</accession>
<dbReference type="RefSeq" id="WP_104711146.1">
    <property type="nucleotide sequence ID" value="NZ_PTRA01000001.1"/>
</dbReference>
<dbReference type="Proteomes" id="UP000239590">
    <property type="component" value="Unassembled WGS sequence"/>
</dbReference>
<evidence type="ECO:0000313" key="5">
    <source>
        <dbReference type="EMBL" id="PQA59558.1"/>
    </source>
</evidence>
<reference evidence="6" key="1">
    <citation type="submission" date="2018-02" db="EMBL/GenBank/DDBJ databases">
        <title>Genome sequencing of Solimonas sp. HR-BB.</title>
        <authorList>
            <person name="Lee Y."/>
            <person name="Jeon C.O."/>
        </authorList>
    </citation>
    <scope>NUCLEOTIDE SEQUENCE [LARGE SCALE GENOMIC DNA]</scope>
    <source>
        <strain evidence="6">HR-U</strain>
    </source>
</reference>
<dbReference type="PANTHER" id="PTHR43280">
    <property type="entry name" value="ARAC-FAMILY TRANSCRIPTIONAL REGULATOR"/>
    <property type="match status" value="1"/>
</dbReference>
<dbReference type="AlphaFoldDB" id="A0A2S7IPK3"/>
<dbReference type="SUPFAM" id="SSF46689">
    <property type="entry name" value="Homeodomain-like"/>
    <property type="match status" value="1"/>
</dbReference>
<dbReference type="InterPro" id="IPR020449">
    <property type="entry name" value="Tscrpt_reg_AraC-type_HTH"/>
</dbReference>
<evidence type="ECO:0000256" key="2">
    <source>
        <dbReference type="ARBA" id="ARBA00023125"/>
    </source>
</evidence>
<dbReference type="Gene3D" id="1.10.10.60">
    <property type="entry name" value="Homeodomain-like"/>
    <property type="match status" value="1"/>
</dbReference>
<organism evidence="5 6">
    <name type="scientific">Siphonobacter curvatus</name>
    <dbReference type="NCBI Taxonomy" id="2094562"/>
    <lineage>
        <taxon>Bacteria</taxon>
        <taxon>Pseudomonadati</taxon>
        <taxon>Bacteroidota</taxon>
        <taxon>Cytophagia</taxon>
        <taxon>Cytophagales</taxon>
        <taxon>Cytophagaceae</taxon>
        <taxon>Siphonobacter</taxon>
    </lineage>
</organism>
<dbReference type="InterPro" id="IPR009057">
    <property type="entry name" value="Homeodomain-like_sf"/>
</dbReference>
<dbReference type="SMART" id="SM00342">
    <property type="entry name" value="HTH_ARAC"/>
    <property type="match status" value="1"/>
</dbReference>
<protein>
    <submittedName>
        <fullName evidence="5">AraC family transcriptional regulator</fullName>
    </submittedName>
</protein>
<dbReference type="EMBL" id="PTRA01000001">
    <property type="protein sequence ID" value="PQA59558.1"/>
    <property type="molecule type" value="Genomic_DNA"/>
</dbReference>
<dbReference type="GO" id="GO:0043565">
    <property type="term" value="F:sequence-specific DNA binding"/>
    <property type="evidence" value="ECO:0007669"/>
    <property type="project" value="InterPro"/>
</dbReference>
<dbReference type="PANTHER" id="PTHR43280:SF32">
    <property type="entry name" value="TRANSCRIPTIONAL REGULATORY PROTEIN"/>
    <property type="match status" value="1"/>
</dbReference>
<keyword evidence="6" id="KW-1185">Reference proteome</keyword>
<evidence type="ECO:0000259" key="4">
    <source>
        <dbReference type="PROSITE" id="PS01124"/>
    </source>
</evidence>
<proteinExistence type="predicted"/>
<dbReference type="PRINTS" id="PR00032">
    <property type="entry name" value="HTHARAC"/>
</dbReference>
<keyword evidence="3" id="KW-0804">Transcription</keyword>
<dbReference type="PROSITE" id="PS01124">
    <property type="entry name" value="HTH_ARAC_FAMILY_2"/>
    <property type="match status" value="1"/>
</dbReference>
<sequence length="292" mass="34166">MTFENDTNERIRVYELNPSNSPLVFEGRATDLTFIWNTGERLDLTVDKVLYRLARNQIIFLTEFHHIDSVELESARMVRFNQPFYCIINHDNEVGSKGFLFFGASGIPIISIDEAMLWEFDISWQLFEAEMQRTEILKKDMLQSMLKRMLILSARILRKSTDFHKLEKGQSDLIREFNYLVERHFTEHHDVAFYASQLNKSPKTISNVFSVVSSRGPQHIIHDRIMMHARRQIGYTNLSIKEIAYELGYEDIHSFSRFFKKKEGISPLQYREKFLANTTSEGKIATTSGIYA</sequence>
<comment type="caution">
    <text evidence="5">The sequence shown here is derived from an EMBL/GenBank/DDBJ whole genome shotgun (WGS) entry which is preliminary data.</text>
</comment>
<dbReference type="InterPro" id="IPR018060">
    <property type="entry name" value="HTH_AraC"/>
</dbReference>
<dbReference type="GO" id="GO:0003700">
    <property type="term" value="F:DNA-binding transcription factor activity"/>
    <property type="evidence" value="ECO:0007669"/>
    <property type="project" value="InterPro"/>
</dbReference>
<keyword evidence="2" id="KW-0238">DNA-binding</keyword>